<keyword evidence="4" id="KW-1185">Reference proteome</keyword>
<name>A0A4P9Y251_9FUNG</name>
<keyword evidence="2" id="KW-0732">Signal</keyword>
<evidence type="ECO:0000256" key="2">
    <source>
        <dbReference type="SAM" id="SignalP"/>
    </source>
</evidence>
<gene>
    <name evidence="3" type="ORF">BJ684DRAFT_16676</name>
</gene>
<feature type="compositionally biased region" description="Low complexity" evidence="1">
    <location>
        <begin position="58"/>
        <end position="73"/>
    </location>
</feature>
<feature type="chain" id="PRO_5020521965" evidence="2">
    <location>
        <begin position="20"/>
        <end position="157"/>
    </location>
</feature>
<feature type="signal peptide" evidence="2">
    <location>
        <begin position="1"/>
        <end position="19"/>
    </location>
</feature>
<protein>
    <submittedName>
        <fullName evidence="3">Uncharacterized protein</fullName>
    </submittedName>
</protein>
<evidence type="ECO:0000313" key="4">
    <source>
        <dbReference type="Proteomes" id="UP000267251"/>
    </source>
</evidence>
<feature type="compositionally biased region" description="Basic and acidic residues" evidence="1">
    <location>
        <begin position="147"/>
        <end position="157"/>
    </location>
</feature>
<proteinExistence type="predicted"/>
<dbReference type="EMBL" id="KZ988173">
    <property type="protein sequence ID" value="RKP12885.1"/>
    <property type="molecule type" value="Genomic_DNA"/>
</dbReference>
<dbReference type="Proteomes" id="UP000267251">
    <property type="component" value="Unassembled WGS sequence"/>
</dbReference>
<accession>A0A4P9Y251</accession>
<feature type="compositionally biased region" description="Basic and acidic residues" evidence="1">
    <location>
        <begin position="41"/>
        <end position="55"/>
    </location>
</feature>
<evidence type="ECO:0000313" key="3">
    <source>
        <dbReference type="EMBL" id="RKP12885.1"/>
    </source>
</evidence>
<feature type="compositionally biased region" description="Basic residues" evidence="1">
    <location>
        <begin position="117"/>
        <end position="146"/>
    </location>
</feature>
<dbReference type="AlphaFoldDB" id="A0A4P9Y251"/>
<sequence>MQLSLTTLCLLAMSTLALASAPTPTTLKFDPFTPIHAEAAQGKENKTTVDNKESVYKPAAASSSTALPSSTPAPAAPSPEAQVHLVKRAPKAHRSSFKDTVKASSQFSGQSSEKSHAKSGRHHRRNKRRNHRKSKGKGKSKYKRTTKIRDPVVVHAF</sequence>
<reference evidence="4" key="1">
    <citation type="journal article" date="2018" name="Nat. Microbiol.">
        <title>Leveraging single-cell genomics to expand the fungal tree of life.</title>
        <authorList>
            <person name="Ahrendt S.R."/>
            <person name="Quandt C.A."/>
            <person name="Ciobanu D."/>
            <person name="Clum A."/>
            <person name="Salamov A."/>
            <person name="Andreopoulos B."/>
            <person name="Cheng J.F."/>
            <person name="Woyke T."/>
            <person name="Pelin A."/>
            <person name="Henrissat B."/>
            <person name="Reynolds N.K."/>
            <person name="Benny G.L."/>
            <person name="Smith M.E."/>
            <person name="James T.Y."/>
            <person name="Grigoriev I.V."/>
        </authorList>
    </citation>
    <scope>NUCLEOTIDE SEQUENCE [LARGE SCALE GENOMIC DNA]</scope>
</reference>
<feature type="region of interest" description="Disordered" evidence="1">
    <location>
        <begin position="41"/>
        <end position="157"/>
    </location>
</feature>
<feature type="compositionally biased region" description="Basic residues" evidence="1">
    <location>
        <begin position="85"/>
        <end position="95"/>
    </location>
</feature>
<organism evidence="3 4">
    <name type="scientific">Piptocephalis cylindrospora</name>
    <dbReference type="NCBI Taxonomy" id="1907219"/>
    <lineage>
        <taxon>Eukaryota</taxon>
        <taxon>Fungi</taxon>
        <taxon>Fungi incertae sedis</taxon>
        <taxon>Zoopagomycota</taxon>
        <taxon>Zoopagomycotina</taxon>
        <taxon>Zoopagomycetes</taxon>
        <taxon>Zoopagales</taxon>
        <taxon>Piptocephalidaceae</taxon>
        <taxon>Piptocephalis</taxon>
    </lineage>
</organism>
<evidence type="ECO:0000256" key="1">
    <source>
        <dbReference type="SAM" id="MobiDB-lite"/>
    </source>
</evidence>